<evidence type="ECO:0000313" key="2">
    <source>
        <dbReference type="EMBL" id="KAJ7334887.1"/>
    </source>
</evidence>
<evidence type="ECO:0000256" key="1">
    <source>
        <dbReference type="SAM" id="MobiDB-lite"/>
    </source>
</evidence>
<reference evidence="2" key="1">
    <citation type="submission" date="2023-03" db="EMBL/GenBank/DDBJ databases">
        <title>Massive genome expansion in bonnet fungi (Mycena s.s.) driven by repeated elements and novel gene families across ecological guilds.</title>
        <authorList>
            <consortium name="Lawrence Berkeley National Laboratory"/>
            <person name="Harder C.B."/>
            <person name="Miyauchi S."/>
            <person name="Viragh M."/>
            <person name="Kuo A."/>
            <person name="Thoen E."/>
            <person name="Andreopoulos B."/>
            <person name="Lu D."/>
            <person name="Skrede I."/>
            <person name="Drula E."/>
            <person name="Henrissat B."/>
            <person name="Morin E."/>
            <person name="Kohler A."/>
            <person name="Barry K."/>
            <person name="LaButti K."/>
            <person name="Morin E."/>
            <person name="Salamov A."/>
            <person name="Lipzen A."/>
            <person name="Mereny Z."/>
            <person name="Hegedus B."/>
            <person name="Baldrian P."/>
            <person name="Stursova M."/>
            <person name="Weitz H."/>
            <person name="Taylor A."/>
            <person name="Grigoriev I.V."/>
            <person name="Nagy L.G."/>
            <person name="Martin F."/>
            <person name="Kauserud H."/>
        </authorList>
    </citation>
    <scope>NUCLEOTIDE SEQUENCE</scope>
    <source>
        <strain evidence="2">CBHHK002</strain>
    </source>
</reference>
<organism evidence="2 3">
    <name type="scientific">Mycena albidolilacea</name>
    <dbReference type="NCBI Taxonomy" id="1033008"/>
    <lineage>
        <taxon>Eukaryota</taxon>
        <taxon>Fungi</taxon>
        <taxon>Dikarya</taxon>
        <taxon>Basidiomycota</taxon>
        <taxon>Agaricomycotina</taxon>
        <taxon>Agaricomycetes</taxon>
        <taxon>Agaricomycetidae</taxon>
        <taxon>Agaricales</taxon>
        <taxon>Marasmiineae</taxon>
        <taxon>Mycenaceae</taxon>
        <taxon>Mycena</taxon>
    </lineage>
</organism>
<protein>
    <submittedName>
        <fullName evidence="2">Uncharacterized protein</fullName>
    </submittedName>
</protein>
<evidence type="ECO:0000313" key="3">
    <source>
        <dbReference type="Proteomes" id="UP001218218"/>
    </source>
</evidence>
<gene>
    <name evidence="2" type="ORF">DFH08DRAFT_1019525</name>
</gene>
<dbReference type="EMBL" id="JARIHO010000032">
    <property type="protein sequence ID" value="KAJ7334887.1"/>
    <property type="molecule type" value="Genomic_DNA"/>
</dbReference>
<sequence>TTRNRHAHAACHGHGHGWWHGLHTAHGKHERRPAPGPLLDSSEPVLCTCNNVRRFMAAPPHWSQDYLCQRNWFHPLTLHSRVHQVALHPHCLRLHRPDQHPDQASICSRLKPFDRLYCQHHSTHSPDCEHQNTATAICAGACRHAGQHAAAPAWGWECDRPPRQRAPARVRPSQPHPAQFIQRPHAHPCPCACGRLFHWRCAPSRTKPDPEPPTACVHPMQHL</sequence>
<comment type="caution">
    <text evidence="2">The sequence shown here is derived from an EMBL/GenBank/DDBJ whole genome shotgun (WGS) entry which is preliminary data.</text>
</comment>
<accession>A0AAD6ZSE4</accession>
<keyword evidence="3" id="KW-1185">Reference proteome</keyword>
<name>A0AAD6ZSE4_9AGAR</name>
<dbReference type="Proteomes" id="UP001218218">
    <property type="component" value="Unassembled WGS sequence"/>
</dbReference>
<feature type="non-terminal residue" evidence="2">
    <location>
        <position position="1"/>
    </location>
</feature>
<proteinExistence type="predicted"/>
<dbReference type="AlphaFoldDB" id="A0AAD6ZSE4"/>
<feature type="region of interest" description="Disordered" evidence="1">
    <location>
        <begin position="161"/>
        <end position="181"/>
    </location>
</feature>
<feature type="non-terminal residue" evidence="2">
    <location>
        <position position="223"/>
    </location>
</feature>